<evidence type="ECO:0000256" key="3">
    <source>
        <dbReference type="ARBA" id="ARBA00022989"/>
    </source>
</evidence>
<sequence length="166" mass="18844">MTTQIINQNKTLAAVLHLSVFTKYFFPLGNFLFPMLLWLAKKQYPFVDQHGRNALNFQISTFLYTVFLLAVGAATFFYFGVSMTMDHLWIFHDHHFEVDSFSDALPFFIIIVVLGLLLLGLFVLEIFAVIMAAMNASDGKPYKYPLSINFLGSSSISVDHTKEETA</sequence>
<evidence type="ECO:0000256" key="2">
    <source>
        <dbReference type="ARBA" id="ARBA00022692"/>
    </source>
</evidence>
<dbReference type="InterPro" id="IPR019109">
    <property type="entry name" value="MamF_MmsF"/>
</dbReference>
<dbReference type="Pfam" id="PF09685">
    <property type="entry name" value="MamF_MmsF"/>
    <property type="match status" value="1"/>
</dbReference>
<evidence type="ECO:0000256" key="1">
    <source>
        <dbReference type="ARBA" id="ARBA00004141"/>
    </source>
</evidence>
<comment type="subcellular location">
    <subcellularLocation>
        <location evidence="1">Membrane</location>
        <topology evidence="1">Multi-pass membrane protein</topology>
    </subcellularLocation>
</comment>
<dbReference type="AlphaFoldDB" id="A0A1L7I7M0"/>
<evidence type="ECO:0000313" key="5">
    <source>
        <dbReference type="EMBL" id="APU69597.1"/>
    </source>
</evidence>
<dbReference type="STRING" id="1229726.GRFL_2873"/>
<keyword evidence="3" id="KW-1133">Transmembrane helix</keyword>
<dbReference type="EMBL" id="CP016359">
    <property type="protein sequence ID" value="APU69597.1"/>
    <property type="molecule type" value="Genomic_DNA"/>
</dbReference>
<gene>
    <name evidence="5" type="ORF">GRFL_2873</name>
</gene>
<protein>
    <submittedName>
        <fullName evidence="5">Uncharacterized protein</fullName>
    </submittedName>
</protein>
<accession>A0A1L7I7M0</accession>
<proteinExistence type="predicted"/>
<dbReference type="OrthoDB" id="9808930at2"/>
<dbReference type="RefSeq" id="WP_083645243.1">
    <property type="nucleotide sequence ID" value="NZ_AMRU01000005.1"/>
</dbReference>
<keyword evidence="2" id="KW-0812">Transmembrane</keyword>
<keyword evidence="6" id="KW-1185">Reference proteome</keyword>
<organism evidence="5 6">
    <name type="scientific">Christiangramia flava JLT2011</name>
    <dbReference type="NCBI Taxonomy" id="1229726"/>
    <lineage>
        <taxon>Bacteria</taxon>
        <taxon>Pseudomonadati</taxon>
        <taxon>Bacteroidota</taxon>
        <taxon>Flavobacteriia</taxon>
        <taxon>Flavobacteriales</taxon>
        <taxon>Flavobacteriaceae</taxon>
        <taxon>Christiangramia</taxon>
    </lineage>
</organism>
<dbReference type="Proteomes" id="UP000186230">
    <property type="component" value="Chromosome"/>
</dbReference>
<evidence type="ECO:0000256" key="4">
    <source>
        <dbReference type="ARBA" id="ARBA00023136"/>
    </source>
</evidence>
<dbReference type="KEGG" id="gfl:GRFL_2873"/>
<name>A0A1L7I7M0_9FLAO</name>
<evidence type="ECO:0000313" key="6">
    <source>
        <dbReference type="Proteomes" id="UP000186230"/>
    </source>
</evidence>
<keyword evidence="4" id="KW-0472">Membrane</keyword>
<reference evidence="5 6" key="1">
    <citation type="submission" date="2016-07" db="EMBL/GenBank/DDBJ databases">
        <title>Multi-omics approach to identify versatile polysaccharide utilization systems of a marine flavobacterium Gramella flava.</title>
        <authorList>
            <person name="Tang K."/>
        </authorList>
    </citation>
    <scope>NUCLEOTIDE SEQUENCE [LARGE SCALE GENOMIC DNA]</scope>
    <source>
        <strain evidence="5 6">JLT2011</strain>
    </source>
</reference>